<dbReference type="InterPro" id="IPR003439">
    <property type="entry name" value="ABC_transporter-like_ATP-bd"/>
</dbReference>
<dbReference type="Proteomes" id="UP000244948">
    <property type="component" value="Unassembled WGS sequence"/>
</dbReference>
<dbReference type="InterPro" id="IPR003593">
    <property type="entry name" value="AAA+_ATPase"/>
</dbReference>
<dbReference type="PANTHER" id="PTHR43875">
    <property type="entry name" value="MALTODEXTRIN IMPORT ATP-BINDING PROTEIN MSMX"/>
    <property type="match status" value="1"/>
</dbReference>
<evidence type="ECO:0000256" key="3">
    <source>
        <dbReference type="ARBA" id="ARBA00022840"/>
    </source>
</evidence>
<keyword evidence="2" id="KW-0547">Nucleotide-binding</keyword>
<feature type="domain" description="ABC transporter" evidence="4">
    <location>
        <begin position="4"/>
        <end position="239"/>
    </location>
</feature>
<dbReference type="PROSITE" id="PS00211">
    <property type="entry name" value="ABC_TRANSPORTER_1"/>
    <property type="match status" value="1"/>
</dbReference>
<dbReference type="GO" id="GO:0016887">
    <property type="term" value="F:ATP hydrolysis activity"/>
    <property type="evidence" value="ECO:0007669"/>
    <property type="project" value="InterPro"/>
</dbReference>
<dbReference type="AlphaFoldDB" id="A0A2U2AIU4"/>
<dbReference type="InterPro" id="IPR015855">
    <property type="entry name" value="ABC_transpr_MalK-like"/>
</dbReference>
<evidence type="ECO:0000313" key="5">
    <source>
        <dbReference type="EMBL" id="PWD82573.1"/>
    </source>
</evidence>
<dbReference type="PROSITE" id="PS50893">
    <property type="entry name" value="ABC_TRANSPORTER_2"/>
    <property type="match status" value="1"/>
</dbReference>
<dbReference type="GO" id="GO:0005524">
    <property type="term" value="F:ATP binding"/>
    <property type="evidence" value="ECO:0007669"/>
    <property type="project" value="UniProtKB-KW"/>
</dbReference>
<sequence>MASVTLKGITKHYGSKRNPGPPILKGIDIDITDGEFIVVVGPSGCGKSTLLRVIAGLEAASSGTIIIGDQDVTHLEPSQRDIAMVFQNYALYPHMSVRENMAYGVKLAKMPKAEIERRIQETARMLDIEMHLDKKPNALSGGQRQRVAMGRAIVRQPKLFLFDEPLSNLDAKLRTSTRLEIRRRHNEIGITSLYVTHDQTEAMTLADRMIILNNGNIEQFGTPEEIFHQPASTFVAHFMGSPAMNLLPVTIDREEVYFKKERLNGVRAPQKLLKKAQKEWILGIRPEQIHLVSKALESSLKSATNSVSDSTQMPTTDSTLESASLPIEANLTLTENLGSEVLLYCDLAGEMITLKIPHTAQKVAQYRSREKLFLQFPEQHLFWFDPITTQRIEIDHSISKL</sequence>
<dbReference type="SMART" id="SM00382">
    <property type="entry name" value="AAA"/>
    <property type="match status" value="1"/>
</dbReference>
<dbReference type="GO" id="GO:0055052">
    <property type="term" value="C:ATP-binding cassette (ABC) transporter complex, substrate-binding subunit-containing"/>
    <property type="evidence" value="ECO:0007669"/>
    <property type="project" value="TreeGrafter"/>
</dbReference>
<evidence type="ECO:0000313" key="6">
    <source>
        <dbReference type="Proteomes" id="UP000244948"/>
    </source>
</evidence>
<keyword evidence="3 5" id="KW-0067">ATP-binding</keyword>
<dbReference type="EMBL" id="QEWR01000004">
    <property type="protein sequence ID" value="PWD82573.1"/>
    <property type="molecule type" value="Genomic_DNA"/>
</dbReference>
<dbReference type="Pfam" id="PF00005">
    <property type="entry name" value="ABC_tran"/>
    <property type="match status" value="1"/>
</dbReference>
<protein>
    <submittedName>
        <fullName evidence="5">sn-glycerol-3-phosphate ABC transporter ATP-binding protein UgpC</fullName>
    </submittedName>
</protein>
<dbReference type="GO" id="GO:0008643">
    <property type="term" value="P:carbohydrate transport"/>
    <property type="evidence" value="ECO:0007669"/>
    <property type="project" value="InterPro"/>
</dbReference>
<dbReference type="CDD" id="cd03301">
    <property type="entry name" value="ABC_MalK_N"/>
    <property type="match status" value="1"/>
</dbReference>
<dbReference type="InterPro" id="IPR008995">
    <property type="entry name" value="Mo/tungstate-bd_C_term_dom"/>
</dbReference>
<dbReference type="FunFam" id="3.40.50.300:FF:000042">
    <property type="entry name" value="Maltose/maltodextrin ABC transporter, ATP-binding protein"/>
    <property type="match status" value="1"/>
</dbReference>
<dbReference type="SUPFAM" id="SSF52540">
    <property type="entry name" value="P-loop containing nucleoside triphosphate hydrolases"/>
    <property type="match status" value="1"/>
</dbReference>
<reference evidence="5 6" key="1">
    <citation type="journal article" date="2018" name="Genome Announc.">
        <title>Ignatzschineria cameli sp. nov., isolated from necrotic foot tissue of dromedaries (Camelus dromedarius) and associated maggots (Wohlfahrtia species) in Dubai.</title>
        <authorList>
            <person name="Tsang C.C."/>
            <person name="Tang J.Y."/>
            <person name="Fong J.Y."/>
            <person name="Kinne J."/>
            <person name="Lee H.H."/>
            <person name="Joseph M."/>
            <person name="Jose S."/>
            <person name="Schuster R.K."/>
            <person name="Tang Y."/>
            <person name="Sivakumar S."/>
            <person name="Chen J.H."/>
            <person name="Teng J.L."/>
            <person name="Lau S.K."/>
            <person name="Wernery U."/>
            <person name="Woo P.C."/>
        </authorList>
    </citation>
    <scope>NUCLEOTIDE SEQUENCE [LARGE SCALE GENOMIC DNA]</scope>
    <source>
        <strain evidence="5 6">KCTC 22643</strain>
    </source>
</reference>
<evidence type="ECO:0000256" key="2">
    <source>
        <dbReference type="ARBA" id="ARBA00022741"/>
    </source>
</evidence>
<dbReference type="GO" id="GO:0140359">
    <property type="term" value="F:ABC-type transporter activity"/>
    <property type="evidence" value="ECO:0007669"/>
    <property type="project" value="InterPro"/>
</dbReference>
<gene>
    <name evidence="5" type="primary">ugpC</name>
    <name evidence="5" type="ORF">DC082_08040</name>
</gene>
<dbReference type="InterPro" id="IPR017871">
    <property type="entry name" value="ABC_transporter-like_CS"/>
</dbReference>
<dbReference type="InterPro" id="IPR027417">
    <property type="entry name" value="P-loop_NTPase"/>
</dbReference>
<name>A0A2U2AIU4_9GAMM</name>
<dbReference type="InterPro" id="IPR047641">
    <property type="entry name" value="ABC_transpr_MalK/UgpC-like"/>
</dbReference>
<dbReference type="SUPFAM" id="SSF50331">
    <property type="entry name" value="MOP-like"/>
    <property type="match status" value="1"/>
</dbReference>
<dbReference type="Pfam" id="PF17912">
    <property type="entry name" value="OB_MalK"/>
    <property type="match status" value="1"/>
</dbReference>
<comment type="caution">
    <text evidence="5">The sequence shown here is derived from an EMBL/GenBank/DDBJ whole genome shotgun (WGS) entry which is preliminary data.</text>
</comment>
<dbReference type="Gene3D" id="3.40.50.300">
    <property type="entry name" value="P-loop containing nucleotide triphosphate hydrolases"/>
    <property type="match status" value="1"/>
</dbReference>
<proteinExistence type="predicted"/>
<evidence type="ECO:0000256" key="1">
    <source>
        <dbReference type="ARBA" id="ARBA00022448"/>
    </source>
</evidence>
<dbReference type="Gene3D" id="2.40.50.100">
    <property type="match status" value="1"/>
</dbReference>
<dbReference type="RefSeq" id="WP_109236536.1">
    <property type="nucleotide sequence ID" value="NZ_BMXZ01000003.1"/>
</dbReference>
<dbReference type="NCBIfam" id="NF008653">
    <property type="entry name" value="PRK11650.1"/>
    <property type="match status" value="1"/>
</dbReference>
<dbReference type="PANTHER" id="PTHR43875:SF1">
    <property type="entry name" value="OSMOPROTECTIVE COMPOUNDS UPTAKE ATP-BINDING PROTEIN GGTA"/>
    <property type="match status" value="1"/>
</dbReference>
<accession>A0A2U2AIU4</accession>
<organism evidence="5 6">
    <name type="scientific">Ignatzschineria indica</name>
    <dbReference type="NCBI Taxonomy" id="472583"/>
    <lineage>
        <taxon>Bacteria</taxon>
        <taxon>Pseudomonadati</taxon>
        <taxon>Pseudomonadota</taxon>
        <taxon>Gammaproteobacteria</taxon>
        <taxon>Cardiobacteriales</taxon>
        <taxon>Ignatzschineriaceae</taxon>
        <taxon>Ignatzschineria</taxon>
    </lineage>
</organism>
<keyword evidence="1" id="KW-0813">Transport</keyword>
<keyword evidence="6" id="KW-1185">Reference proteome</keyword>
<dbReference type="InterPro" id="IPR040582">
    <property type="entry name" value="OB_MalK-like"/>
</dbReference>
<evidence type="ECO:0000259" key="4">
    <source>
        <dbReference type="PROSITE" id="PS50893"/>
    </source>
</evidence>